<dbReference type="PROSITE" id="PS00097">
    <property type="entry name" value="CARBAMOYLTRANSFERASE"/>
    <property type="match status" value="1"/>
</dbReference>
<feature type="binding site" evidence="7">
    <location>
        <position position="251"/>
    </location>
    <ligand>
        <name>carbamoyl phosphate</name>
        <dbReference type="ChEBI" id="CHEBI:58228"/>
    </ligand>
</feature>
<dbReference type="Gene3D" id="3.40.50.1370">
    <property type="entry name" value="Aspartate/ornithine carbamoyltransferase"/>
    <property type="match status" value="2"/>
</dbReference>
<dbReference type="PANTHER" id="PTHR45753:SF6">
    <property type="entry name" value="ASPARTATE CARBAMOYLTRANSFERASE"/>
    <property type="match status" value="1"/>
</dbReference>
<dbReference type="NCBIfam" id="TIGR00670">
    <property type="entry name" value="asp_carb_tr"/>
    <property type="match status" value="1"/>
</dbReference>
<organism evidence="10 11">
    <name type="scientific">Virgibacillus sediminis</name>
    <dbReference type="NCBI Taxonomy" id="202260"/>
    <lineage>
        <taxon>Bacteria</taxon>
        <taxon>Bacillati</taxon>
        <taxon>Bacillota</taxon>
        <taxon>Bacilli</taxon>
        <taxon>Bacillales</taxon>
        <taxon>Bacillaceae</taxon>
        <taxon>Virgibacillus</taxon>
    </lineage>
</organism>
<accession>A0ABV7AAL6</accession>
<proteinExistence type="inferred from homology"/>
<protein>
    <recommendedName>
        <fullName evidence="7">Aspartate carbamoyltransferase</fullName>
        <ecNumber evidence="7">2.1.3.2</ecNumber>
    </recommendedName>
    <alternativeName>
        <fullName evidence="7">Aspartate transcarbamylase</fullName>
        <shortName evidence="7">ATCase</shortName>
    </alternativeName>
</protein>
<dbReference type="Proteomes" id="UP001595387">
    <property type="component" value="Unassembled WGS sequence"/>
</dbReference>
<feature type="binding site" evidence="7">
    <location>
        <position position="160"/>
    </location>
    <ligand>
        <name>L-aspartate</name>
        <dbReference type="ChEBI" id="CHEBI:29991"/>
    </ligand>
</feature>
<dbReference type="NCBIfam" id="NF002032">
    <property type="entry name" value="PRK00856.1"/>
    <property type="match status" value="1"/>
</dbReference>
<comment type="similarity">
    <text evidence="2 7">Belongs to the aspartate/ornithine carbamoyltransferase superfamily. ATCase family.</text>
</comment>
<dbReference type="InterPro" id="IPR006132">
    <property type="entry name" value="Asp/Orn_carbamoyltranf_P-bd"/>
</dbReference>
<evidence type="ECO:0000256" key="6">
    <source>
        <dbReference type="ARBA" id="ARBA00048859"/>
    </source>
</evidence>
<evidence type="ECO:0000256" key="5">
    <source>
        <dbReference type="ARBA" id="ARBA00043884"/>
    </source>
</evidence>
<dbReference type="InterPro" id="IPR006130">
    <property type="entry name" value="Asp/Orn_carbamoylTrfase"/>
</dbReference>
<evidence type="ECO:0000256" key="4">
    <source>
        <dbReference type="ARBA" id="ARBA00022975"/>
    </source>
</evidence>
<dbReference type="InterPro" id="IPR002082">
    <property type="entry name" value="Asp_carbamoyltransf"/>
</dbReference>
<comment type="pathway">
    <text evidence="1 7">Pyrimidine metabolism; UMP biosynthesis via de novo pathway; (S)-dihydroorotate from bicarbonate: step 2/3.</text>
</comment>
<dbReference type="HAMAP" id="MF_00001">
    <property type="entry name" value="Asp_carb_tr"/>
    <property type="match status" value="1"/>
</dbReference>
<feature type="binding site" evidence="7">
    <location>
        <position position="49"/>
    </location>
    <ligand>
        <name>carbamoyl phosphate</name>
        <dbReference type="ChEBI" id="CHEBI:58228"/>
    </ligand>
</feature>
<feature type="binding site" evidence="7">
    <location>
        <position position="210"/>
    </location>
    <ligand>
        <name>L-aspartate</name>
        <dbReference type="ChEBI" id="CHEBI:29991"/>
    </ligand>
</feature>
<feature type="domain" description="Aspartate/ornithine carbamoyltransferase Asp/Orn-binding" evidence="8">
    <location>
        <begin position="147"/>
        <end position="286"/>
    </location>
</feature>
<dbReference type="PRINTS" id="PR00100">
    <property type="entry name" value="AOTCASE"/>
</dbReference>
<feature type="binding site" evidence="7">
    <location>
        <position position="250"/>
    </location>
    <ligand>
        <name>carbamoyl phosphate</name>
        <dbReference type="ChEBI" id="CHEBI:58228"/>
    </ligand>
</feature>
<keyword evidence="11" id="KW-1185">Reference proteome</keyword>
<feature type="binding site" evidence="7">
    <location>
        <position position="77"/>
    </location>
    <ligand>
        <name>L-aspartate</name>
        <dbReference type="ChEBI" id="CHEBI:29991"/>
    </ligand>
</feature>
<dbReference type="SUPFAM" id="SSF53671">
    <property type="entry name" value="Aspartate/ornithine carbamoyltransferase"/>
    <property type="match status" value="1"/>
</dbReference>
<dbReference type="EMBL" id="JBHRRZ010000040">
    <property type="protein sequence ID" value="MFC2950176.1"/>
    <property type="molecule type" value="Genomic_DNA"/>
</dbReference>
<dbReference type="InterPro" id="IPR036901">
    <property type="entry name" value="Asp/Orn_carbamoylTrfase_sf"/>
</dbReference>
<dbReference type="EC" id="2.1.3.2" evidence="7"/>
<dbReference type="RefSeq" id="WP_390308229.1">
    <property type="nucleotide sequence ID" value="NZ_JBHRRZ010000040.1"/>
</dbReference>
<dbReference type="InterPro" id="IPR006131">
    <property type="entry name" value="Asp_carbamoyltransf_Asp/Orn-bd"/>
</dbReference>
<feature type="binding site" evidence="7">
    <location>
        <position position="127"/>
    </location>
    <ligand>
        <name>carbamoyl phosphate</name>
        <dbReference type="ChEBI" id="CHEBI:58228"/>
    </ligand>
</feature>
<dbReference type="PANTHER" id="PTHR45753">
    <property type="entry name" value="ORNITHINE CARBAMOYLTRANSFERASE, MITOCHONDRIAL"/>
    <property type="match status" value="1"/>
</dbReference>
<comment type="subunit">
    <text evidence="7">Heterododecamer (2C3:3R2) of six catalytic PyrB chains organized as two trimers (C3), and six regulatory PyrI chains organized as three dimers (R2).</text>
</comment>
<feature type="binding site" evidence="7">
    <location>
        <position position="130"/>
    </location>
    <ligand>
        <name>carbamoyl phosphate</name>
        <dbReference type="ChEBI" id="CHEBI:58228"/>
    </ligand>
</feature>
<evidence type="ECO:0000256" key="2">
    <source>
        <dbReference type="ARBA" id="ARBA00008896"/>
    </source>
</evidence>
<keyword evidence="3 7" id="KW-0808">Transferase</keyword>
<evidence type="ECO:0000256" key="1">
    <source>
        <dbReference type="ARBA" id="ARBA00004852"/>
    </source>
</evidence>
<comment type="catalytic activity">
    <reaction evidence="6 7">
        <text>carbamoyl phosphate + L-aspartate = N-carbamoyl-L-aspartate + phosphate + H(+)</text>
        <dbReference type="Rhea" id="RHEA:20013"/>
        <dbReference type="ChEBI" id="CHEBI:15378"/>
        <dbReference type="ChEBI" id="CHEBI:29991"/>
        <dbReference type="ChEBI" id="CHEBI:32814"/>
        <dbReference type="ChEBI" id="CHEBI:43474"/>
        <dbReference type="ChEBI" id="CHEBI:58228"/>
        <dbReference type="EC" id="2.1.3.2"/>
    </reaction>
</comment>
<feature type="binding site" evidence="7">
    <location>
        <position position="99"/>
    </location>
    <ligand>
        <name>carbamoyl phosphate</name>
        <dbReference type="ChEBI" id="CHEBI:58228"/>
    </ligand>
</feature>
<feature type="binding site" evidence="7">
    <location>
        <position position="50"/>
    </location>
    <ligand>
        <name>carbamoyl phosphate</name>
        <dbReference type="ChEBI" id="CHEBI:58228"/>
    </ligand>
</feature>
<dbReference type="Pfam" id="PF00185">
    <property type="entry name" value="OTCace"/>
    <property type="match status" value="1"/>
</dbReference>
<evidence type="ECO:0000256" key="7">
    <source>
        <dbReference type="HAMAP-Rule" id="MF_00001"/>
    </source>
</evidence>
<sequence>MRHFISVDQFSEGEIWNLLHRAEQFSMGRVPGFSKPLYAANLFFEPSTRTKMSFTMAQKRLGMEVLDFHTDTSSTKKGETLYDTSRTLQAIGANLLVIRHPSDVWADELQDKLSIPVINAGAGKAEHPSQCMLDLMTIYQEFSGFSGLKIVVAGDIRHSRVAHSNARALKSLGAEVYLCAPPGFQDESLDFPYISMDEAVKVSDVLMLLRIQHERHHGVAGPSVDYLTEYGLTKQREKKMKQHSIILHPAPVNRGVEIDSDLVECSRSRIFKQMENGVYMRMAIMSKILEEWGIMGENIIEKYKPALAGR</sequence>
<dbReference type="GO" id="GO:0004070">
    <property type="term" value="F:aspartate carbamoyltransferase activity"/>
    <property type="evidence" value="ECO:0007669"/>
    <property type="project" value="UniProtKB-EC"/>
</dbReference>
<dbReference type="PRINTS" id="PR00101">
    <property type="entry name" value="ATCASE"/>
</dbReference>
<evidence type="ECO:0000256" key="3">
    <source>
        <dbReference type="ARBA" id="ARBA00022679"/>
    </source>
</evidence>
<name>A0ABV7AAL6_9BACI</name>
<gene>
    <name evidence="7" type="primary">pyrB</name>
    <name evidence="10" type="ORF">ACFODW_17775</name>
</gene>
<dbReference type="Pfam" id="PF02729">
    <property type="entry name" value="OTCace_N"/>
    <property type="match status" value="1"/>
</dbReference>
<evidence type="ECO:0000313" key="11">
    <source>
        <dbReference type="Proteomes" id="UP001595387"/>
    </source>
</evidence>
<comment type="caution">
    <text evidence="10">The sequence shown here is derived from an EMBL/GenBank/DDBJ whole genome shotgun (WGS) entry which is preliminary data.</text>
</comment>
<keyword evidence="4 7" id="KW-0665">Pyrimidine biosynthesis</keyword>
<evidence type="ECO:0000259" key="8">
    <source>
        <dbReference type="Pfam" id="PF00185"/>
    </source>
</evidence>
<comment type="function">
    <text evidence="5 7">Catalyzes the condensation of carbamoyl phosphate and aspartate to form carbamoyl aspartate and inorganic phosphate, the committed step in the de novo pyrimidine nucleotide biosynthesis pathway.</text>
</comment>
<evidence type="ECO:0000259" key="9">
    <source>
        <dbReference type="Pfam" id="PF02729"/>
    </source>
</evidence>
<reference evidence="11" key="1">
    <citation type="journal article" date="2019" name="Int. J. Syst. Evol. Microbiol.">
        <title>The Global Catalogue of Microorganisms (GCM) 10K type strain sequencing project: providing services to taxonomists for standard genome sequencing and annotation.</title>
        <authorList>
            <consortium name="The Broad Institute Genomics Platform"/>
            <consortium name="The Broad Institute Genome Sequencing Center for Infectious Disease"/>
            <person name="Wu L."/>
            <person name="Ma J."/>
        </authorList>
    </citation>
    <scope>NUCLEOTIDE SEQUENCE [LARGE SCALE GENOMIC DNA]</scope>
    <source>
        <strain evidence="11">KCTC 13193</strain>
    </source>
</reference>
<evidence type="ECO:0000313" key="10">
    <source>
        <dbReference type="EMBL" id="MFC2950176.1"/>
    </source>
</evidence>
<feature type="domain" description="Aspartate/ornithine carbamoyltransferase carbamoyl-P binding" evidence="9">
    <location>
        <begin position="2"/>
        <end position="140"/>
    </location>
</feature>